<gene>
    <name evidence="1" type="ORF">FBEOM_4281</name>
</gene>
<dbReference type="Proteomes" id="UP000730481">
    <property type="component" value="Unassembled WGS sequence"/>
</dbReference>
<evidence type="ECO:0000313" key="2">
    <source>
        <dbReference type="Proteomes" id="UP000730481"/>
    </source>
</evidence>
<proteinExistence type="predicted"/>
<sequence length="110" mass="12279">MISEASKEAATDPQALNDLTRRLAHINALEEAKLAAKRRDAVIANLRGFNKGDPAAARLAMNSAAAQRETAIAEMSKKIYRFYDIGRQADNKRYSPSRYFNRRGTRISGH</sequence>
<evidence type="ECO:0000313" key="1">
    <source>
        <dbReference type="EMBL" id="KAF4341770.1"/>
    </source>
</evidence>
<dbReference type="AlphaFoldDB" id="A0A9P5E022"/>
<protein>
    <submittedName>
        <fullName evidence="1">Uncharacterized protein</fullName>
    </submittedName>
</protein>
<organism evidence="1 2">
    <name type="scientific">Fusarium beomiforme</name>
    <dbReference type="NCBI Taxonomy" id="44412"/>
    <lineage>
        <taxon>Eukaryota</taxon>
        <taxon>Fungi</taxon>
        <taxon>Dikarya</taxon>
        <taxon>Ascomycota</taxon>
        <taxon>Pezizomycotina</taxon>
        <taxon>Sordariomycetes</taxon>
        <taxon>Hypocreomycetidae</taxon>
        <taxon>Hypocreales</taxon>
        <taxon>Nectriaceae</taxon>
        <taxon>Fusarium</taxon>
        <taxon>Fusarium burgessii species complex</taxon>
    </lineage>
</organism>
<dbReference type="EMBL" id="PVQB02000177">
    <property type="protein sequence ID" value="KAF4341770.1"/>
    <property type="molecule type" value="Genomic_DNA"/>
</dbReference>
<reference evidence="1" key="1">
    <citation type="journal article" date="2017" name="Mycologia">
        <title>Fusarium algeriense, sp. nov., a novel toxigenic crown rot pathogen of durum wheat from Algeria is nested in the Fusarium burgessii species complex.</title>
        <authorList>
            <person name="Laraba I."/>
            <person name="Keddad A."/>
            <person name="Boureghda H."/>
            <person name="Abdallah N."/>
            <person name="Vaughan M.M."/>
            <person name="Proctor R.H."/>
            <person name="Busman M."/>
            <person name="O'Donnell K."/>
        </authorList>
    </citation>
    <scope>NUCLEOTIDE SEQUENCE</scope>
    <source>
        <strain evidence="1">NRRL 25174</strain>
    </source>
</reference>
<reference evidence="1" key="2">
    <citation type="submission" date="2020-02" db="EMBL/GenBank/DDBJ databases">
        <title>Identification and distribution of gene clusters putatively required for synthesis of sphingolipid metabolism inhibitors in phylogenetically diverse species of the filamentous fungus Fusarium.</title>
        <authorList>
            <person name="Kim H.-S."/>
            <person name="Busman M."/>
            <person name="Brown D.W."/>
            <person name="Divon H."/>
            <person name="Uhlig S."/>
            <person name="Proctor R.H."/>
        </authorList>
    </citation>
    <scope>NUCLEOTIDE SEQUENCE</scope>
    <source>
        <strain evidence="1">NRRL 25174</strain>
    </source>
</reference>
<accession>A0A9P5E022</accession>
<comment type="caution">
    <text evidence="1">The sequence shown here is derived from an EMBL/GenBank/DDBJ whole genome shotgun (WGS) entry which is preliminary data.</text>
</comment>
<keyword evidence="2" id="KW-1185">Reference proteome</keyword>
<name>A0A9P5E022_9HYPO</name>
<dbReference type="OrthoDB" id="291007at2759"/>